<proteinExistence type="predicted"/>
<dbReference type="EnsemblProtists" id="HpaT814681">
    <property type="protein sequence ID" value="HpaP814681"/>
    <property type="gene ID" value="HpaG814681"/>
</dbReference>
<dbReference type="HOGENOM" id="CLU_3091382_0_0_1"/>
<evidence type="ECO:0000313" key="2">
    <source>
        <dbReference type="Proteomes" id="UP000011713"/>
    </source>
</evidence>
<dbReference type="Proteomes" id="UP000011713">
    <property type="component" value="Unassembled WGS sequence"/>
</dbReference>
<protein>
    <submittedName>
        <fullName evidence="1">Uncharacterized protein</fullName>
    </submittedName>
</protein>
<dbReference type="AlphaFoldDB" id="M4C6E8"/>
<name>M4C6E8_HYAAE</name>
<reference evidence="2" key="1">
    <citation type="journal article" date="2010" name="Science">
        <title>Signatures of adaptation to obligate biotrophy in the Hyaloperonospora arabidopsidis genome.</title>
        <authorList>
            <person name="Baxter L."/>
            <person name="Tripathy S."/>
            <person name="Ishaque N."/>
            <person name="Boot N."/>
            <person name="Cabral A."/>
            <person name="Kemen E."/>
            <person name="Thines M."/>
            <person name="Ah-Fong A."/>
            <person name="Anderson R."/>
            <person name="Badejoko W."/>
            <person name="Bittner-Eddy P."/>
            <person name="Boore J.L."/>
            <person name="Chibucos M.C."/>
            <person name="Coates M."/>
            <person name="Dehal P."/>
            <person name="Delehaunty K."/>
            <person name="Dong S."/>
            <person name="Downton P."/>
            <person name="Dumas B."/>
            <person name="Fabro G."/>
            <person name="Fronick C."/>
            <person name="Fuerstenberg S.I."/>
            <person name="Fulton L."/>
            <person name="Gaulin E."/>
            <person name="Govers F."/>
            <person name="Hughes L."/>
            <person name="Humphray S."/>
            <person name="Jiang R.H."/>
            <person name="Judelson H."/>
            <person name="Kamoun S."/>
            <person name="Kyung K."/>
            <person name="Meijer H."/>
            <person name="Minx P."/>
            <person name="Morris P."/>
            <person name="Nelson J."/>
            <person name="Phuntumart V."/>
            <person name="Qutob D."/>
            <person name="Rehmany A."/>
            <person name="Rougon-Cardoso A."/>
            <person name="Ryden P."/>
            <person name="Torto-Alalibo T."/>
            <person name="Studholme D."/>
            <person name="Wang Y."/>
            <person name="Win J."/>
            <person name="Wood J."/>
            <person name="Clifton S.W."/>
            <person name="Rogers J."/>
            <person name="Van den Ackerveken G."/>
            <person name="Jones J.D."/>
            <person name="McDowell J.M."/>
            <person name="Beynon J."/>
            <person name="Tyler B.M."/>
        </authorList>
    </citation>
    <scope>NUCLEOTIDE SEQUENCE [LARGE SCALE GENOMIC DNA]</scope>
    <source>
        <strain evidence="2">Emoy2</strain>
    </source>
</reference>
<keyword evidence="2" id="KW-1185">Reference proteome</keyword>
<reference evidence="1" key="2">
    <citation type="submission" date="2015-06" db="UniProtKB">
        <authorList>
            <consortium name="EnsemblProtists"/>
        </authorList>
    </citation>
    <scope>IDENTIFICATION</scope>
    <source>
        <strain evidence="1">Emoy2</strain>
    </source>
</reference>
<accession>M4C6E8</accession>
<dbReference type="VEuPathDB" id="FungiDB:HpaG814681"/>
<dbReference type="EMBL" id="JH598777">
    <property type="status" value="NOT_ANNOTATED_CDS"/>
    <property type="molecule type" value="Genomic_DNA"/>
</dbReference>
<sequence>MLSIGVLKASVTFSLVLALLCACYARVSTYSSVAFAVMNPVPAVEAVQLYGE</sequence>
<evidence type="ECO:0000313" key="1">
    <source>
        <dbReference type="EnsemblProtists" id="HpaP814681"/>
    </source>
</evidence>
<dbReference type="InParanoid" id="M4C6E8"/>
<organism evidence="1 2">
    <name type="scientific">Hyaloperonospora arabidopsidis (strain Emoy2)</name>
    <name type="common">Downy mildew agent</name>
    <name type="synonym">Peronospora arabidopsidis</name>
    <dbReference type="NCBI Taxonomy" id="559515"/>
    <lineage>
        <taxon>Eukaryota</taxon>
        <taxon>Sar</taxon>
        <taxon>Stramenopiles</taxon>
        <taxon>Oomycota</taxon>
        <taxon>Peronosporomycetes</taxon>
        <taxon>Peronosporales</taxon>
        <taxon>Peronosporaceae</taxon>
        <taxon>Hyaloperonospora</taxon>
    </lineage>
</organism>